<evidence type="ECO:0000313" key="2">
    <source>
        <dbReference type="EMBL" id="OMO85413.1"/>
    </source>
</evidence>
<evidence type="ECO:0000313" key="3">
    <source>
        <dbReference type="Proteomes" id="UP000188268"/>
    </source>
</evidence>
<dbReference type="Gramene" id="OMO85413">
    <property type="protein sequence ID" value="OMO85413"/>
    <property type="gene ID" value="CCACVL1_10200"/>
</dbReference>
<reference evidence="2 3" key="1">
    <citation type="submission" date="2013-09" db="EMBL/GenBank/DDBJ databases">
        <title>Corchorus capsularis genome sequencing.</title>
        <authorList>
            <person name="Alam M."/>
            <person name="Haque M.S."/>
            <person name="Islam M.S."/>
            <person name="Emdad E.M."/>
            <person name="Islam M.M."/>
            <person name="Ahmed B."/>
            <person name="Halim A."/>
            <person name="Hossen Q.M.M."/>
            <person name="Hossain M.Z."/>
            <person name="Ahmed R."/>
            <person name="Khan M.M."/>
            <person name="Islam R."/>
            <person name="Rashid M.M."/>
            <person name="Khan S.A."/>
            <person name="Rahman M.S."/>
            <person name="Alam M."/>
        </authorList>
    </citation>
    <scope>NUCLEOTIDE SEQUENCE [LARGE SCALE GENOMIC DNA]</scope>
    <source>
        <strain evidence="3">cv. CVL-1</strain>
        <tissue evidence="2">Whole seedling</tissue>
    </source>
</reference>
<protein>
    <submittedName>
        <fullName evidence="2">Kelch repeat-containing F-box family protein</fullName>
    </submittedName>
</protein>
<organism evidence="2 3">
    <name type="scientific">Corchorus capsularis</name>
    <name type="common">Jute</name>
    <dbReference type="NCBI Taxonomy" id="210143"/>
    <lineage>
        <taxon>Eukaryota</taxon>
        <taxon>Viridiplantae</taxon>
        <taxon>Streptophyta</taxon>
        <taxon>Embryophyta</taxon>
        <taxon>Tracheophyta</taxon>
        <taxon>Spermatophyta</taxon>
        <taxon>Magnoliopsida</taxon>
        <taxon>eudicotyledons</taxon>
        <taxon>Gunneridae</taxon>
        <taxon>Pentapetalae</taxon>
        <taxon>rosids</taxon>
        <taxon>malvids</taxon>
        <taxon>Malvales</taxon>
        <taxon>Malvaceae</taxon>
        <taxon>Grewioideae</taxon>
        <taxon>Apeibeae</taxon>
        <taxon>Corchorus</taxon>
    </lineage>
</organism>
<accession>A0A1R3IS53</accession>
<dbReference type="Proteomes" id="UP000188268">
    <property type="component" value="Unassembled WGS sequence"/>
</dbReference>
<gene>
    <name evidence="2" type="ORF">CCACVL1_10200</name>
</gene>
<keyword evidence="3" id="KW-1185">Reference proteome</keyword>
<evidence type="ECO:0000256" key="1">
    <source>
        <dbReference type="SAM" id="MobiDB-lite"/>
    </source>
</evidence>
<proteinExistence type="predicted"/>
<dbReference type="EMBL" id="AWWV01009601">
    <property type="protein sequence ID" value="OMO85413.1"/>
    <property type="molecule type" value="Genomic_DNA"/>
</dbReference>
<dbReference type="AlphaFoldDB" id="A0A1R3IS53"/>
<sequence length="73" mass="8315">MDALGKTGLIIKQNTLCASPTQTLVKFTFILINLRNNKKTFCVDYKNERSEEKTAEKAKPKELDSKDPPKEKD</sequence>
<feature type="region of interest" description="Disordered" evidence="1">
    <location>
        <begin position="45"/>
        <end position="73"/>
    </location>
</feature>
<name>A0A1R3IS53_COCAP</name>
<comment type="caution">
    <text evidence="2">The sequence shown here is derived from an EMBL/GenBank/DDBJ whole genome shotgun (WGS) entry which is preliminary data.</text>
</comment>